<sequence length="452" mass="47526">MGDVRVIPLVDEGLGNSAYLLDLDDGRALAVDASRDLRALRDASQRHGLTVAYAADTHLHADFLTGALQLARTDGAQVLASASGNREYRHTGLADGDEVDLGGLRLRALATPGHTHEHLAYELLDGSRTIGVFTGGSLIVGSAARTDLVSPDRTEELARAQYRSLQRLARLDDDVAVWPTHGAGSFCSAPPGAERTSTIGTERATNALLRAGSEDAFVAELLGSLGTFPPYFLRLGEINRRGPAAVEGDNLRALTADEVASLVAAGAQVVDVRPLADFGAGHVPGSVSIPLRPVFATWLGWLVDDDRPIVVVRNPDQDPGEIVWQARKVGYDQLAGELDGALAAWTAAGRPTGSIPVRDPDALDGARVLDIRQRGEFEAGHVPGADNIELGDLVSRAADLPDEPLVVMCGHGERAMGAASLLARSGHQHVTVLDGGPREWAAAGGGPLETSR</sequence>
<dbReference type="GO" id="GO:0070813">
    <property type="term" value="P:hydrogen sulfide metabolic process"/>
    <property type="evidence" value="ECO:0007669"/>
    <property type="project" value="TreeGrafter"/>
</dbReference>
<dbReference type="RefSeq" id="WP_129456715.1">
    <property type="nucleotide sequence ID" value="NZ_JACXYX010000021.1"/>
</dbReference>
<gene>
    <name evidence="3" type="ORF">EUA07_18785</name>
</gene>
<dbReference type="InterPro" id="IPR036873">
    <property type="entry name" value="Rhodanese-like_dom_sf"/>
</dbReference>
<dbReference type="Pfam" id="PF00581">
    <property type="entry name" value="Rhodanese"/>
    <property type="match status" value="2"/>
</dbReference>
<dbReference type="GO" id="GO:0050313">
    <property type="term" value="F:sulfur dioxygenase activity"/>
    <property type="evidence" value="ECO:0007669"/>
    <property type="project" value="InterPro"/>
</dbReference>
<dbReference type="SUPFAM" id="SSF56281">
    <property type="entry name" value="Metallo-hydrolase/oxidoreductase"/>
    <property type="match status" value="1"/>
</dbReference>
<dbReference type="PANTHER" id="PTHR43084:SF1">
    <property type="entry name" value="PERSULFIDE DIOXYGENASE ETHE1, MITOCHONDRIAL"/>
    <property type="match status" value="1"/>
</dbReference>
<dbReference type="PROSITE" id="PS50206">
    <property type="entry name" value="RHODANESE_3"/>
    <property type="match status" value="2"/>
</dbReference>
<dbReference type="Pfam" id="PF00753">
    <property type="entry name" value="Lactamase_B"/>
    <property type="match status" value="1"/>
</dbReference>
<evidence type="ECO:0000313" key="3">
    <source>
        <dbReference type="EMBL" id="RYB98123.1"/>
    </source>
</evidence>
<dbReference type="SMART" id="SM00849">
    <property type="entry name" value="Lactamase_B"/>
    <property type="match status" value="1"/>
</dbReference>
<dbReference type="OrthoDB" id="3196337at2"/>
<evidence type="ECO:0000313" key="4">
    <source>
        <dbReference type="Proteomes" id="UP000293291"/>
    </source>
</evidence>
<keyword evidence="1" id="KW-0479">Metal-binding</keyword>
<dbReference type="GO" id="GO:0006749">
    <property type="term" value="P:glutathione metabolic process"/>
    <property type="evidence" value="ECO:0007669"/>
    <property type="project" value="InterPro"/>
</dbReference>
<evidence type="ECO:0000256" key="1">
    <source>
        <dbReference type="ARBA" id="ARBA00022723"/>
    </source>
</evidence>
<dbReference type="Proteomes" id="UP000293291">
    <property type="component" value="Unassembled WGS sequence"/>
</dbReference>
<evidence type="ECO:0000259" key="2">
    <source>
        <dbReference type="PROSITE" id="PS50206"/>
    </source>
</evidence>
<dbReference type="GO" id="GO:0016787">
    <property type="term" value="F:hydrolase activity"/>
    <property type="evidence" value="ECO:0007669"/>
    <property type="project" value="UniProtKB-KW"/>
</dbReference>
<dbReference type="Gene3D" id="3.40.250.10">
    <property type="entry name" value="Rhodanese-like domain"/>
    <property type="match status" value="2"/>
</dbReference>
<dbReference type="GO" id="GO:0046872">
    <property type="term" value="F:metal ion binding"/>
    <property type="evidence" value="ECO:0007669"/>
    <property type="project" value="UniProtKB-KW"/>
</dbReference>
<dbReference type="SUPFAM" id="SSF52821">
    <property type="entry name" value="Rhodanese/Cell cycle control phosphatase"/>
    <property type="match status" value="2"/>
</dbReference>
<dbReference type="CDD" id="cd07724">
    <property type="entry name" value="POD-like_MBL-fold"/>
    <property type="match status" value="1"/>
</dbReference>
<dbReference type="SMART" id="SM00450">
    <property type="entry name" value="RHOD"/>
    <property type="match status" value="2"/>
</dbReference>
<dbReference type="CDD" id="cd00158">
    <property type="entry name" value="RHOD"/>
    <property type="match status" value="2"/>
</dbReference>
<name>A0A4Q2SB23_9ACTN</name>
<reference evidence="3 4" key="1">
    <citation type="submission" date="2019-01" db="EMBL/GenBank/DDBJ databases">
        <title>Novel species of Nocardioides.</title>
        <authorList>
            <person name="Liu Q."/>
            <person name="Xin Y.-H."/>
        </authorList>
    </citation>
    <scope>NUCLEOTIDE SEQUENCE [LARGE SCALE GENOMIC DNA]</scope>
    <source>
        <strain evidence="3 4">CGMCC 4.6875</strain>
    </source>
</reference>
<dbReference type="InterPro" id="IPR001763">
    <property type="entry name" value="Rhodanese-like_dom"/>
</dbReference>
<keyword evidence="4" id="KW-1185">Reference proteome</keyword>
<dbReference type="GO" id="GO:0004792">
    <property type="term" value="F:thiosulfate-cyanide sulfurtransferase activity"/>
    <property type="evidence" value="ECO:0007669"/>
    <property type="project" value="InterPro"/>
</dbReference>
<dbReference type="InterPro" id="IPR044528">
    <property type="entry name" value="POD-like_MBL-fold"/>
</dbReference>
<dbReference type="AlphaFoldDB" id="A0A4Q2SB23"/>
<organism evidence="3 4">
    <name type="scientific">Nocardioides ganghwensis</name>
    <dbReference type="NCBI Taxonomy" id="252230"/>
    <lineage>
        <taxon>Bacteria</taxon>
        <taxon>Bacillati</taxon>
        <taxon>Actinomycetota</taxon>
        <taxon>Actinomycetes</taxon>
        <taxon>Propionibacteriales</taxon>
        <taxon>Nocardioidaceae</taxon>
        <taxon>Nocardioides</taxon>
    </lineage>
</organism>
<accession>A0A4Q2SB23</accession>
<dbReference type="PROSITE" id="PS00380">
    <property type="entry name" value="RHODANESE_1"/>
    <property type="match status" value="1"/>
</dbReference>
<protein>
    <submittedName>
        <fullName evidence="3">MBL fold metallo-hydrolase</fullName>
    </submittedName>
</protein>
<keyword evidence="3" id="KW-0378">Hydrolase</keyword>
<dbReference type="InterPro" id="IPR051682">
    <property type="entry name" value="Mito_Persulfide_Diox"/>
</dbReference>
<dbReference type="EMBL" id="SDWU01000025">
    <property type="protein sequence ID" value="RYB98123.1"/>
    <property type="molecule type" value="Genomic_DNA"/>
</dbReference>
<dbReference type="InterPro" id="IPR001307">
    <property type="entry name" value="Thiosulphate_STrfase_CS"/>
</dbReference>
<dbReference type="InterPro" id="IPR036866">
    <property type="entry name" value="RibonucZ/Hydroxyglut_hydro"/>
</dbReference>
<comment type="caution">
    <text evidence="3">The sequence shown here is derived from an EMBL/GenBank/DDBJ whole genome shotgun (WGS) entry which is preliminary data.</text>
</comment>
<dbReference type="Gene3D" id="3.60.15.10">
    <property type="entry name" value="Ribonuclease Z/Hydroxyacylglutathione hydrolase-like"/>
    <property type="match status" value="1"/>
</dbReference>
<feature type="domain" description="Rhodanese" evidence="2">
    <location>
        <begin position="362"/>
        <end position="449"/>
    </location>
</feature>
<proteinExistence type="predicted"/>
<dbReference type="InterPro" id="IPR001279">
    <property type="entry name" value="Metallo-B-lactamas"/>
</dbReference>
<feature type="domain" description="Rhodanese" evidence="2">
    <location>
        <begin position="263"/>
        <end position="354"/>
    </location>
</feature>
<dbReference type="PANTHER" id="PTHR43084">
    <property type="entry name" value="PERSULFIDE DIOXYGENASE ETHE1"/>
    <property type="match status" value="1"/>
</dbReference>